<dbReference type="SMART" id="SM00597">
    <property type="entry name" value="ZnF_TTF"/>
    <property type="match status" value="1"/>
</dbReference>
<dbReference type="EMBL" id="VUJU01002908">
    <property type="protein sequence ID" value="KAF0759713.1"/>
    <property type="molecule type" value="Genomic_DNA"/>
</dbReference>
<gene>
    <name evidence="3" type="ORF">FWK35_00013815</name>
</gene>
<dbReference type="GO" id="GO:0008270">
    <property type="term" value="F:zinc ion binding"/>
    <property type="evidence" value="ECO:0007669"/>
    <property type="project" value="UniProtKB-KW"/>
</dbReference>
<evidence type="ECO:0000259" key="2">
    <source>
        <dbReference type="PROSITE" id="PS50158"/>
    </source>
</evidence>
<dbReference type="InterPro" id="IPR036875">
    <property type="entry name" value="Znf_CCHC_sf"/>
</dbReference>
<dbReference type="SUPFAM" id="SSF57756">
    <property type="entry name" value="Retrovirus zinc finger-like domains"/>
    <property type="match status" value="1"/>
</dbReference>
<protein>
    <submittedName>
        <fullName evidence="3">52 kDa repressor of the inhibitor of the protein kinase-like</fullName>
    </submittedName>
</protein>
<dbReference type="InterPro" id="IPR048365">
    <property type="entry name" value="TNP-like_RNaseH_N"/>
</dbReference>
<feature type="domain" description="CCHC-type" evidence="2">
    <location>
        <begin position="1627"/>
        <end position="1640"/>
    </location>
</feature>
<dbReference type="GO" id="GO:0003676">
    <property type="term" value="F:nucleic acid binding"/>
    <property type="evidence" value="ECO:0007669"/>
    <property type="project" value="InterPro"/>
</dbReference>
<proteinExistence type="predicted"/>
<evidence type="ECO:0000313" key="4">
    <source>
        <dbReference type="Proteomes" id="UP000478052"/>
    </source>
</evidence>
<dbReference type="InterPro" id="IPR001878">
    <property type="entry name" value="Znf_CCHC"/>
</dbReference>
<dbReference type="PANTHER" id="PTHR45749:SF35">
    <property type="entry name" value="AC-LIKE TRANSPOSASE-RELATED"/>
    <property type="match status" value="1"/>
</dbReference>
<name>A0A6G0YPS0_APHCR</name>
<dbReference type="Pfam" id="PF21788">
    <property type="entry name" value="TNP-like_GBD"/>
    <property type="match status" value="1"/>
</dbReference>
<dbReference type="PANTHER" id="PTHR45749">
    <property type="match status" value="1"/>
</dbReference>
<dbReference type="SMART" id="SM00343">
    <property type="entry name" value="ZnF_C2HC"/>
    <property type="match status" value="2"/>
</dbReference>
<keyword evidence="1" id="KW-0862">Zinc</keyword>
<sequence length="1675" mass="190953">MYSKVWKCQDKGISGSVYRVHNIKKKRIEREANSARQRVSLLQFLKPNQQIEHNLSENNVTLHPENINENNTICDEIIENYISKSHIDSERQSNNVQDPENINNINTICEEIIIGNNILNNVQNDINILSDDSVDLEIFEDPSKWPDPLNDGHRVILVRHFKHPVQIILTPYPINDDGRSFSRKYFYRRLSNVENIQRTWLIYSKATDSVFCFCCKLFKSSTFSLASHGNRDWKNIGDILKNHENSPIHKNALLNWKELEIRVKMGKTRLIRYQENEKQTNVSVNEHFIDFIEFHSATGLNMTNVLIQKLKDLDISIDDMRGQGYDNGSNMRGQNSGVQARVREINSRAFYVPYLYFFSGSTYRWDIFKKHVSSVTLKPLSATRWESRVDAVKAIRFQIGKVYDSLIEIVEDVTLVNATGVKCRAEAKSIAEKLVDFKFLCCLVIWYDILFKINHTSKLLQSVSLNISESITQLKNTIFFLKKYRTDEGFQKTLEQAKILANELQIVANFPVPTRIRRRTTQFGYKSQDEPINDPKQSFKINFFNQILDTAIQSINDRFSQLTDHSDLFSFLYNITVISDFDEFMKNCKDLQIALTSSDGLCSDIVAVELYNTLIASDGDSENESNSSFENFLISNPKLQRYDKSYGMHYNSVNDQLKISDIPVTFDHVYLKADGKPKTSRYFKWMNVVKSLYDRMKIEEKQLNEEISKINNAKVKTPSKFKLKEFDNFLSSSSAKRRNIINDSTISNEPFYFSSLTNSTKFEEPLTNQLFKCSLSPTVKSGSGVDEKLTVKLVFPKNLPSLATISFICFTIPIALLKFNKTEEISKINNAKVKTPSQFKLKEFDNFLSSSSAKRRNIINDSTISNEPFDFSSLTNSPKFEEPPTDQLFKFSVSPTVKKGSGLYKDVIPHTQLVSYDDSNELVDRLNLLTSSRNAGNTDNVFNEEDLLLPKILTFSNQEIENCILLLDKKSVCTGSPNALNYAGISVKHGIKSENNNWRYEKCSFLLHNPNVKRYIWSSSTYKFLRDQGILPLPCSHTIRNYLTMVKSNCGFDDKFFKLFKTKMSLLSDTEKHGVLLFDEMFLRESVNVDTKTLTYCGLEDFGEDNSNLNSGLKADHGLVLMFHSLGSNITQPIAVFASKGSVKGVVLTQLVIKAIALLENAGAKIDGVVSDASSTNRRLWSELGVSGKMGKLKKIIVHPMDENRKIYFFSDAPHLIKTVRNRLYNNKMLRLSDKNNYIKWEHYVQLHNQDLKQISKRVCPKITDRHLILDSFSKMNVKLATQVFSNSVSVGLKYYRDYEKVQELKYSQETEKFSKIFNDIFDSLNRRFPAEGIRNNFDDFKVGIYPTELVPTATVLSWDALNSPPIVGGSKIPFKGSRLPAKGFRRNSAHAFWCYPGPSPLILVQFERVREKGFFPPLGLRGKFFRRFSVQVPRSISTIFRSPSVAQGPVGTCPGPESGNRYLRIRLIYSDSWRVRGSGSSKGGKGQRTSTLPWTPRPCIRHRQQLSISKERTCVRTLQQRELLEVRDLDQWTDGPEVLEAITSAAGCDPSTVRLVSMRKRFGGAQLALVSAPKEVTQVILRYGRLRVGMVSCSVRQWDAKIRCFRCLAHGHEAKSCQGPDRTKCCRRCGQDGHFANTCAATRKEALSFARALAVTGHAGSGDAKAAEDTIKPL</sequence>
<keyword evidence="4" id="KW-1185">Reference proteome</keyword>
<dbReference type="Pfam" id="PF21787">
    <property type="entry name" value="TNP-like_RNaseH_N"/>
    <property type="match status" value="1"/>
</dbReference>
<dbReference type="InterPro" id="IPR048366">
    <property type="entry name" value="TNP-like_GBD"/>
</dbReference>
<dbReference type="Proteomes" id="UP000478052">
    <property type="component" value="Unassembled WGS sequence"/>
</dbReference>
<dbReference type="PROSITE" id="PS50158">
    <property type="entry name" value="ZF_CCHC"/>
    <property type="match status" value="1"/>
</dbReference>
<evidence type="ECO:0000256" key="1">
    <source>
        <dbReference type="PROSITE-ProRule" id="PRU00047"/>
    </source>
</evidence>
<dbReference type="InterPro" id="IPR006580">
    <property type="entry name" value="Znf_TTF"/>
</dbReference>
<organism evidence="3 4">
    <name type="scientific">Aphis craccivora</name>
    <name type="common">Cowpea aphid</name>
    <dbReference type="NCBI Taxonomy" id="307492"/>
    <lineage>
        <taxon>Eukaryota</taxon>
        <taxon>Metazoa</taxon>
        <taxon>Ecdysozoa</taxon>
        <taxon>Arthropoda</taxon>
        <taxon>Hexapoda</taxon>
        <taxon>Insecta</taxon>
        <taxon>Pterygota</taxon>
        <taxon>Neoptera</taxon>
        <taxon>Paraneoptera</taxon>
        <taxon>Hemiptera</taxon>
        <taxon>Sternorrhyncha</taxon>
        <taxon>Aphidomorpha</taxon>
        <taxon>Aphidoidea</taxon>
        <taxon>Aphididae</taxon>
        <taxon>Aphidini</taxon>
        <taxon>Aphis</taxon>
        <taxon>Aphis</taxon>
    </lineage>
</organism>
<reference evidence="3 4" key="1">
    <citation type="submission" date="2019-08" db="EMBL/GenBank/DDBJ databases">
        <title>Whole genome of Aphis craccivora.</title>
        <authorList>
            <person name="Voronova N.V."/>
            <person name="Shulinski R.S."/>
            <person name="Bandarenka Y.V."/>
            <person name="Zhorov D.G."/>
            <person name="Warner D."/>
        </authorList>
    </citation>
    <scope>NUCLEOTIDE SEQUENCE [LARGE SCALE GENOMIC DNA]</scope>
    <source>
        <strain evidence="3">180601</strain>
        <tissue evidence="3">Whole Body</tissue>
    </source>
</reference>
<comment type="caution">
    <text evidence="3">The sequence shown here is derived from an EMBL/GenBank/DDBJ whole genome shotgun (WGS) entry which is preliminary data.</text>
</comment>
<dbReference type="Gene3D" id="4.10.60.10">
    <property type="entry name" value="Zinc finger, CCHC-type"/>
    <property type="match status" value="1"/>
</dbReference>
<keyword evidence="1" id="KW-0863">Zinc-finger</keyword>
<evidence type="ECO:0000313" key="3">
    <source>
        <dbReference type="EMBL" id="KAF0759713.1"/>
    </source>
</evidence>
<accession>A0A6G0YPS0</accession>
<dbReference type="OrthoDB" id="8948150at2759"/>
<keyword evidence="1" id="KW-0479">Metal-binding</keyword>